<proteinExistence type="predicted"/>
<dbReference type="InterPro" id="IPR036922">
    <property type="entry name" value="Rieske_2Fe-2S_sf"/>
</dbReference>
<dbReference type="Proteomes" id="UP000196531">
    <property type="component" value="Unassembled WGS sequence"/>
</dbReference>
<accession>A0A1Y5F2Q2</accession>
<dbReference type="Gene3D" id="2.102.10.10">
    <property type="entry name" value="Rieske [2Fe-2S] iron-sulphur domain"/>
    <property type="match status" value="1"/>
</dbReference>
<comment type="caution">
    <text evidence="7">The sequence shown here is derived from an EMBL/GenBank/DDBJ whole genome shotgun (WGS) entry which is preliminary data.</text>
</comment>
<protein>
    <recommendedName>
        <fullName evidence="6">Rieske domain-containing protein</fullName>
    </recommendedName>
</protein>
<dbReference type="Pfam" id="PF00355">
    <property type="entry name" value="Rieske"/>
    <property type="match status" value="1"/>
</dbReference>
<dbReference type="InterPro" id="IPR017941">
    <property type="entry name" value="Rieske_2Fe-2S"/>
</dbReference>
<dbReference type="AlphaFoldDB" id="A0A1Y5F2Q2"/>
<evidence type="ECO:0000313" key="8">
    <source>
        <dbReference type="Proteomes" id="UP000196531"/>
    </source>
</evidence>
<dbReference type="InterPro" id="IPR044043">
    <property type="entry name" value="VanA_C_cat"/>
</dbReference>
<evidence type="ECO:0000256" key="1">
    <source>
        <dbReference type="ARBA" id="ARBA00022714"/>
    </source>
</evidence>
<evidence type="ECO:0000259" key="6">
    <source>
        <dbReference type="PROSITE" id="PS51296"/>
    </source>
</evidence>
<feature type="domain" description="Rieske" evidence="6">
    <location>
        <begin position="16"/>
        <end position="119"/>
    </location>
</feature>
<dbReference type="PROSITE" id="PS51296">
    <property type="entry name" value="RIESKE"/>
    <property type="match status" value="1"/>
</dbReference>
<dbReference type="Pfam" id="PF19112">
    <property type="entry name" value="VanA_C"/>
    <property type="match status" value="1"/>
</dbReference>
<sequence>MISSLKERDGALINNWYIACTSKELSKKPISRMIYDTNIVLFRDENNVAGCLLDRCPHRGTPLSKGSCVSGNLQCSYHGWIFNNSGVVQNVPSEGVEKTKVRRIVQNFATHEKDGIIWVWFGEEGKEDISKIWDFPYRNDPSWHSYYMVTDFENEVTNLTENFVDVPHTVWVHKGWFRNRSFQHVPAVVSTENGVVNVEYDQPNDNIGVLIKAFLNPKNEPMVHTDKFIFPNITRVDYSFGSSFKYVINSQCTPVSTFKSRVYTYIAYKLPIGGSLIKPFLNYYTRKVIEQDVVIMRHQKQNLINEEKPRFQSTLADEPHIQIEFLRELGIKGSDKVFEHKKSKEISFYI</sequence>
<dbReference type="GO" id="GO:0046872">
    <property type="term" value="F:metal ion binding"/>
    <property type="evidence" value="ECO:0007669"/>
    <property type="project" value="UniProtKB-KW"/>
</dbReference>
<dbReference type="SUPFAM" id="SSF50022">
    <property type="entry name" value="ISP domain"/>
    <property type="match status" value="1"/>
</dbReference>
<keyword evidence="1" id="KW-0001">2Fe-2S</keyword>
<dbReference type="PANTHER" id="PTHR21266">
    <property type="entry name" value="IRON-SULFUR DOMAIN CONTAINING PROTEIN"/>
    <property type="match status" value="1"/>
</dbReference>
<evidence type="ECO:0000256" key="4">
    <source>
        <dbReference type="ARBA" id="ARBA00023004"/>
    </source>
</evidence>
<keyword evidence="2" id="KW-0479">Metal-binding</keyword>
<dbReference type="InterPro" id="IPR050584">
    <property type="entry name" value="Cholesterol_7-desaturase"/>
</dbReference>
<dbReference type="PANTHER" id="PTHR21266:SF60">
    <property type="entry name" value="3-KETOSTEROID-9-ALPHA-MONOOXYGENASE, OXYGENASE COMPONENT"/>
    <property type="match status" value="1"/>
</dbReference>
<keyword evidence="4" id="KW-0408">Iron</keyword>
<dbReference type="GO" id="GO:0016491">
    <property type="term" value="F:oxidoreductase activity"/>
    <property type="evidence" value="ECO:0007669"/>
    <property type="project" value="UniProtKB-KW"/>
</dbReference>
<name>A0A1Y5F2Q2_9BACT</name>
<dbReference type="EMBL" id="MAAO01000015">
    <property type="protein sequence ID" value="OUR93684.1"/>
    <property type="molecule type" value="Genomic_DNA"/>
</dbReference>
<evidence type="ECO:0000256" key="5">
    <source>
        <dbReference type="ARBA" id="ARBA00023014"/>
    </source>
</evidence>
<evidence type="ECO:0000256" key="3">
    <source>
        <dbReference type="ARBA" id="ARBA00023002"/>
    </source>
</evidence>
<keyword evidence="3" id="KW-0560">Oxidoreductase</keyword>
<dbReference type="Gene3D" id="3.90.380.10">
    <property type="entry name" value="Naphthalene 1,2-dioxygenase Alpha Subunit, Chain A, domain 1"/>
    <property type="match status" value="1"/>
</dbReference>
<evidence type="ECO:0000313" key="7">
    <source>
        <dbReference type="EMBL" id="OUR93684.1"/>
    </source>
</evidence>
<reference evidence="8" key="1">
    <citation type="journal article" date="2017" name="Proc. Natl. Acad. Sci. U.S.A.">
        <title>Simulation of Deepwater Horizon oil plume reveals substrate specialization within a complex community of hydrocarbon-degraders.</title>
        <authorList>
            <person name="Hu P."/>
            <person name="Dubinsky E.A."/>
            <person name="Probst A.J."/>
            <person name="Wang J."/>
            <person name="Sieber C.M.K."/>
            <person name="Tom L.M."/>
            <person name="Gardinali P."/>
            <person name="Banfield J.F."/>
            <person name="Atlas R.M."/>
            <person name="Andersen G.L."/>
        </authorList>
    </citation>
    <scope>NUCLEOTIDE SEQUENCE [LARGE SCALE GENOMIC DNA]</scope>
</reference>
<dbReference type="SUPFAM" id="SSF55961">
    <property type="entry name" value="Bet v1-like"/>
    <property type="match status" value="1"/>
</dbReference>
<keyword evidence="5" id="KW-0411">Iron-sulfur</keyword>
<organism evidence="7 8">
    <name type="scientific">Halobacteriovorax marinus</name>
    <dbReference type="NCBI Taxonomy" id="97084"/>
    <lineage>
        <taxon>Bacteria</taxon>
        <taxon>Pseudomonadati</taxon>
        <taxon>Bdellovibrionota</taxon>
        <taxon>Bacteriovoracia</taxon>
        <taxon>Bacteriovoracales</taxon>
        <taxon>Halobacteriovoraceae</taxon>
        <taxon>Halobacteriovorax</taxon>
    </lineage>
</organism>
<evidence type="ECO:0000256" key="2">
    <source>
        <dbReference type="ARBA" id="ARBA00022723"/>
    </source>
</evidence>
<gene>
    <name evidence="7" type="ORF">A9Q84_19670</name>
</gene>
<dbReference type="GO" id="GO:0051537">
    <property type="term" value="F:2 iron, 2 sulfur cluster binding"/>
    <property type="evidence" value="ECO:0007669"/>
    <property type="project" value="UniProtKB-KW"/>
</dbReference>